<dbReference type="CDD" id="cd06530">
    <property type="entry name" value="S26_SPase_I"/>
    <property type="match status" value="1"/>
</dbReference>
<keyword evidence="4 6" id="KW-0472">Membrane</keyword>
<evidence type="ECO:0000256" key="3">
    <source>
        <dbReference type="ARBA" id="ARBA00022989"/>
    </source>
</evidence>
<evidence type="ECO:0000256" key="5">
    <source>
        <dbReference type="NCBIfam" id="TIGR02228"/>
    </source>
</evidence>
<keyword evidence="3 6" id="KW-1133">Transmembrane helix</keyword>
<sequence length="189" mass="21073">MTAGNRIRNRGQQERTGIWWWCGQVLSWLVLFTVLALIAIMIVIPKLGGATAFTVLTGSMRPHLPPGTLAVVKPIDPEQLRIGDVATYQLESGEPEVVTHRVSAIGASLGGEAQFIFRGDANNTDDEPVQPEQIRGKLWYSVPYLGYVNSALSIQQRTWLTWIAAGGLIVYSLVMFVGAWRERRRKELR</sequence>
<evidence type="ECO:0000256" key="4">
    <source>
        <dbReference type="ARBA" id="ARBA00023136"/>
    </source>
</evidence>
<evidence type="ECO:0000256" key="1">
    <source>
        <dbReference type="ARBA" id="ARBA00004370"/>
    </source>
</evidence>
<dbReference type="RefSeq" id="WP_038993123.1">
    <property type="nucleotide sequence ID" value="NZ_PGEY01000001.1"/>
</dbReference>
<gene>
    <name evidence="7" type="ORF">ATK23_2298</name>
</gene>
<dbReference type="EMBL" id="PGEY01000001">
    <property type="protein sequence ID" value="PJJ45045.1"/>
    <property type="molecule type" value="Genomic_DNA"/>
</dbReference>
<comment type="subcellular location">
    <subcellularLocation>
        <location evidence="1">Membrane</location>
    </subcellularLocation>
</comment>
<dbReference type="Proteomes" id="UP000229263">
    <property type="component" value="Unassembled WGS sequence"/>
</dbReference>
<dbReference type="InterPro" id="IPR036286">
    <property type="entry name" value="LexA/Signal_pep-like_sf"/>
</dbReference>
<keyword evidence="2 6" id="KW-0812">Transmembrane</keyword>
<dbReference type="InterPro" id="IPR001733">
    <property type="entry name" value="Peptidase_S26B"/>
</dbReference>
<evidence type="ECO:0000256" key="6">
    <source>
        <dbReference type="SAM" id="Phobius"/>
    </source>
</evidence>
<accession>A0ABX4N232</accession>
<dbReference type="InterPro" id="IPR019533">
    <property type="entry name" value="Peptidase_S26"/>
</dbReference>
<dbReference type="SUPFAM" id="SSF51306">
    <property type="entry name" value="LexA/Signal peptidase"/>
    <property type="match status" value="1"/>
</dbReference>
<reference evidence="7 8" key="1">
    <citation type="submission" date="2017-11" db="EMBL/GenBank/DDBJ databases">
        <title>Sequencing the genomes of 1000 actinobacteria strains.</title>
        <authorList>
            <person name="Klenk H.-P."/>
        </authorList>
    </citation>
    <scope>NUCLEOTIDE SEQUENCE [LARGE SCALE GENOMIC DNA]</scope>
    <source>
        <strain evidence="7 8">DSM 12798</strain>
    </source>
</reference>
<evidence type="ECO:0000313" key="8">
    <source>
        <dbReference type="Proteomes" id="UP000229263"/>
    </source>
</evidence>
<comment type="caution">
    <text evidence="7">The sequence shown here is derived from an EMBL/GenBank/DDBJ whole genome shotgun (WGS) entry which is preliminary data.</text>
</comment>
<feature type="transmembrane region" description="Helical" evidence="6">
    <location>
        <begin position="18"/>
        <end position="44"/>
    </location>
</feature>
<dbReference type="EC" id="3.4.21.89" evidence="5"/>
<dbReference type="PANTHER" id="PTHR10806">
    <property type="entry name" value="SIGNAL PEPTIDASE COMPLEX CATALYTIC SUBUNIT SEC11"/>
    <property type="match status" value="1"/>
</dbReference>
<evidence type="ECO:0000256" key="2">
    <source>
        <dbReference type="ARBA" id="ARBA00022692"/>
    </source>
</evidence>
<name>A0ABX4N232_9MICC</name>
<keyword evidence="8" id="KW-1185">Reference proteome</keyword>
<protein>
    <recommendedName>
        <fullName evidence="5">Signal peptidase I</fullName>
        <ecNumber evidence="5">3.4.21.89</ecNumber>
    </recommendedName>
</protein>
<evidence type="ECO:0000313" key="7">
    <source>
        <dbReference type="EMBL" id="PJJ45045.1"/>
    </source>
</evidence>
<proteinExistence type="predicted"/>
<feature type="transmembrane region" description="Helical" evidence="6">
    <location>
        <begin position="159"/>
        <end position="180"/>
    </location>
</feature>
<dbReference type="NCBIfam" id="TIGR02228">
    <property type="entry name" value="sigpep_I_arch"/>
    <property type="match status" value="1"/>
</dbReference>
<organism evidence="7 8">
    <name type="scientific">Glutamicibacter mysorens</name>
    <dbReference type="NCBI Taxonomy" id="257984"/>
    <lineage>
        <taxon>Bacteria</taxon>
        <taxon>Bacillati</taxon>
        <taxon>Actinomycetota</taxon>
        <taxon>Actinomycetes</taxon>
        <taxon>Micrococcales</taxon>
        <taxon>Micrococcaceae</taxon>
        <taxon>Glutamicibacter</taxon>
    </lineage>
</organism>
<dbReference type="PANTHER" id="PTHR10806:SF6">
    <property type="entry name" value="SIGNAL PEPTIDASE COMPLEX CATALYTIC SUBUNIT SEC11"/>
    <property type="match status" value="1"/>
</dbReference>